<evidence type="ECO:0000313" key="1">
    <source>
        <dbReference type="EMBL" id="ARK07685.1"/>
    </source>
</evidence>
<gene>
    <name evidence="1" type="ORF">Toil_gp02</name>
</gene>
<sequence>MTEAGSATDNEVLVSHLRDILGHTGRATATRSARTRSGVVDDYTTRTVPDLLARLLHVARIQQGIRQ</sequence>
<name>A0A1W6DXR7_9VIRU</name>
<dbReference type="Proteomes" id="UP000225832">
    <property type="component" value="Segment"/>
</dbReference>
<protein>
    <submittedName>
        <fullName evidence="1">Uncharacterized protein</fullName>
    </submittedName>
</protein>
<proteinExistence type="predicted"/>
<keyword evidence="2" id="KW-1185">Reference proteome</keyword>
<organism evidence="1 2">
    <name type="scientific">Rhodococcus phage Toil</name>
    <dbReference type="NCBI Taxonomy" id="1975614"/>
    <lineage>
        <taxon>Viruses</taxon>
        <taxon>Varidnaviria</taxon>
        <taxon>Bamfordvirae</taxon>
        <taxon>Preplasmiviricota</taxon>
        <taxon>Prepoliviricotina</taxon>
        <taxon>Tectiliviricetes</taxon>
        <taxon>Kalamavirales</taxon>
        <taxon>Tectiviridae</taxon>
        <taxon>Epsilontectivirus</taxon>
        <taxon>Epsilontectivirus toil</taxon>
    </lineage>
</organism>
<reference evidence="1 2" key="1">
    <citation type="submission" date="2017-03" db="EMBL/GenBank/DDBJ databases">
        <title>Complete genome of Rhodococcus opacus Tectivirus Toil.</title>
        <authorList>
            <person name="Gill J.J."/>
            <person name="Wang B."/>
            <person name="Young R."/>
            <person name="Chu K.-H."/>
        </authorList>
    </citation>
    <scope>NUCLEOTIDE SEQUENCE [LARGE SCALE GENOMIC DNA]</scope>
</reference>
<evidence type="ECO:0000313" key="2">
    <source>
        <dbReference type="Proteomes" id="UP000225832"/>
    </source>
</evidence>
<dbReference type="EMBL" id="KY817360">
    <property type="protein sequence ID" value="ARK07685.1"/>
    <property type="molecule type" value="Genomic_DNA"/>
</dbReference>
<accession>A0A1W6DXR7</accession>